<evidence type="ECO:0000313" key="2">
    <source>
        <dbReference type="EMBL" id="MBW87751.1"/>
    </source>
</evidence>
<sequence length="39" mass="4538">MSRRLSLLNSEAFCVSFIRMLTIMVSYSIRRDQGTAPMR</sequence>
<name>A0A2P2J2R3_RHIMU</name>
<protein>
    <submittedName>
        <fullName evidence="2">AP2-like ethylene-responsive transcription factor TOE3</fullName>
    </submittedName>
</protein>
<reference evidence="2" key="1">
    <citation type="submission" date="2018-02" db="EMBL/GenBank/DDBJ databases">
        <title>Rhizophora mucronata_Transcriptome.</title>
        <authorList>
            <person name="Meera S.P."/>
            <person name="Sreeshan A."/>
            <person name="Augustine A."/>
        </authorList>
    </citation>
    <scope>NUCLEOTIDE SEQUENCE</scope>
    <source>
        <tissue evidence="2">Leaf</tissue>
    </source>
</reference>
<accession>A0A2P2J2R3</accession>
<keyword evidence="1" id="KW-0472">Membrane</keyword>
<dbReference type="AlphaFoldDB" id="A0A2P2J2R3"/>
<evidence type="ECO:0000256" key="1">
    <source>
        <dbReference type="SAM" id="Phobius"/>
    </source>
</evidence>
<keyword evidence="1" id="KW-1133">Transmembrane helix</keyword>
<organism evidence="2">
    <name type="scientific">Rhizophora mucronata</name>
    <name type="common">Asiatic mangrove</name>
    <dbReference type="NCBI Taxonomy" id="61149"/>
    <lineage>
        <taxon>Eukaryota</taxon>
        <taxon>Viridiplantae</taxon>
        <taxon>Streptophyta</taxon>
        <taxon>Embryophyta</taxon>
        <taxon>Tracheophyta</taxon>
        <taxon>Spermatophyta</taxon>
        <taxon>Magnoliopsida</taxon>
        <taxon>eudicotyledons</taxon>
        <taxon>Gunneridae</taxon>
        <taxon>Pentapetalae</taxon>
        <taxon>rosids</taxon>
        <taxon>fabids</taxon>
        <taxon>Malpighiales</taxon>
        <taxon>Rhizophoraceae</taxon>
        <taxon>Rhizophora</taxon>
    </lineage>
</organism>
<proteinExistence type="predicted"/>
<feature type="transmembrane region" description="Helical" evidence="1">
    <location>
        <begin position="12"/>
        <end position="29"/>
    </location>
</feature>
<dbReference type="EMBL" id="GGEC01007268">
    <property type="protein sequence ID" value="MBW87751.1"/>
    <property type="molecule type" value="Transcribed_RNA"/>
</dbReference>
<keyword evidence="1" id="KW-0812">Transmembrane</keyword>